<protein>
    <submittedName>
        <fullName evidence="3">Uncharacterized protein</fullName>
    </submittedName>
</protein>
<name>K0S7A4_THAOC</name>
<dbReference type="EMBL" id="AGNL01030567">
    <property type="protein sequence ID" value="EJK56766.1"/>
    <property type="molecule type" value="Genomic_DNA"/>
</dbReference>
<sequence length="320" mass="33626">MSFCGSAAPRVKSCGGISPCREERSLASAFRPIDIDIAIPPHECAPSDETLQRTTSIEPAARNLVSSHRHGHQQRRQLSWWGSLSQALHPPKKHKGSSTSSSTSNSGSTSTSGSSSTSTSSGSKTNQKVDCTSSSSDEMDESCGDRYWNYVNGERSYYDEDSEGSASYSFQDDSLSDDEDSEGSASYESASYASYESNNLSANGDQDGTLVNASSSATAVPLVLIVLAVAVAGAALVAARSRQQGAGMIRERTKNMGFIEVSRVRRAKEANDKGSPFLSEEEQSAAEVDPVEVESATDVGYGAARGGAATEVGSNAADVV</sequence>
<gene>
    <name evidence="3" type="ORF">THAOC_23275</name>
</gene>
<accession>K0S7A4</accession>
<keyword evidence="4" id="KW-1185">Reference proteome</keyword>
<feature type="transmembrane region" description="Helical" evidence="2">
    <location>
        <begin position="219"/>
        <end position="239"/>
    </location>
</feature>
<proteinExistence type="predicted"/>
<keyword evidence="2" id="KW-0472">Membrane</keyword>
<feature type="compositionally biased region" description="Polar residues" evidence="1">
    <location>
        <begin position="124"/>
        <end position="136"/>
    </location>
</feature>
<feature type="region of interest" description="Disordered" evidence="1">
    <location>
        <begin position="158"/>
        <end position="190"/>
    </location>
</feature>
<evidence type="ECO:0000256" key="2">
    <source>
        <dbReference type="SAM" id="Phobius"/>
    </source>
</evidence>
<keyword evidence="2" id="KW-0812">Transmembrane</keyword>
<evidence type="ECO:0000256" key="1">
    <source>
        <dbReference type="SAM" id="MobiDB-lite"/>
    </source>
</evidence>
<comment type="caution">
    <text evidence="3">The sequence shown here is derived from an EMBL/GenBank/DDBJ whole genome shotgun (WGS) entry which is preliminary data.</text>
</comment>
<feature type="region of interest" description="Disordered" evidence="1">
    <location>
        <begin position="270"/>
        <end position="292"/>
    </location>
</feature>
<reference evidence="3 4" key="1">
    <citation type="journal article" date="2012" name="Genome Biol.">
        <title>Genome and low-iron response of an oceanic diatom adapted to chronic iron limitation.</title>
        <authorList>
            <person name="Lommer M."/>
            <person name="Specht M."/>
            <person name="Roy A.S."/>
            <person name="Kraemer L."/>
            <person name="Andreson R."/>
            <person name="Gutowska M.A."/>
            <person name="Wolf J."/>
            <person name="Bergner S.V."/>
            <person name="Schilhabel M.B."/>
            <person name="Klostermeier U.C."/>
            <person name="Beiko R.G."/>
            <person name="Rosenstiel P."/>
            <person name="Hippler M."/>
            <person name="Laroche J."/>
        </authorList>
    </citation>
    <scope>NUCLEOTIDE SEQUENCE [LARGE SCALE GENOMIC DNA]</scope>
    <source>
        <strain evidence="3 4">CCMP1005</strain>
    </source>
</reference>
<feature type="region of interest" description="Disordered" evidence="1">
    <location>
        <begin position="87"/>
        <end position="143"/>
    </location>
</feature>
<evidence type="ECO:0000313" key="4">
    <source>
        <dbReference type="Proteomes" id="UP000266841"/>
    </source>
</evidence>
<feature type="compositionally biased region" description="Low complexity" evidence="1">
    <location>
        <begin position="97"/>
        <end position="123"/>
    </location>
</feature>
<feature type="compositionally biased region" description="Acidic residues" evidence="1">
    <location>
        <begin position="279"/>
        <end position="292"/>
    </location>
</feature>
<evidence type="ECO:0000313" key="3">
    <source>
        <dbReference type="EMBL" id="EJK56766.1"/>
    </source>
</evidence>
<keyword evidence="2" id="KW-1133">Transmembrane helix</keyword>
<dbReference type="Proteomes" id="UP000266841">
    <property type="component" value="Unassembled WGS sequence"/>
</dbReference>
<dbReference type="AlphaFoldDB" id="K0S7A4"/>
<organism evidence="3 4">
    <name type="scientific">Thalassiosira oceanica</name>
    <name type="common">Marine diatom</name>
    <dbReference type="NCBI Taxonomy" id="159749"/>
    <lineage>
        <taxon>Eukaryota</taxon>
        <taxon>Sar</taxon>
        <taxon>Stramenopiles</taxon>
        <taxon>Ochrophyta</taxon>
        <taxon>Bacillariophyta</taxon>
        <taxon>Coscinodiscophyceae</taxon>
        <taxon>Thalassiosirophycidae</taxon>
        <taxon>Thalassiosirales</taxon>
        <taxon>Thalassiosiraceae</taxon>
        <taxon>Thalassiosira</taxon>
    </lineage>
</organism>